<dbReference type="KEGG" id="ude:JM47_01160"/>
<proteinExistence type="predicted"/>
<reference evidence="2 3" key="1">
    <citation type="journal article" date="2015" name="Genome Announc.">
        <title>Genome Sequence of Ureaplasma diversum Strain ATCC 49782.</title>
        <authorList>
            <person name="Marques L.M."/>
            <person name="Guimaraes A.M."/>
            <person name="Martins H.B."/>
            <person name="Rezende I.S."/>
            <person name="Barbosa M.S."/>
            <person name="Campos G.B."/>
            <person name="do Nascimento N.C."/>
            <person name="Dos Santos A.P."/>
            <person name="Amorim A.T."/>
            <person name="Santos V.M."/>
            <person name="Messick J.B."/>
            <person name="Timenetsky J."/>
        </authorList>
    </citation>
    <scope>NUCLEOTIDE SEQUENCE [LARGE SCALE GENOMIC DNA]</scope>
    <source>
        <strain evidence="2 3">ATCC 49782</strain>
    </source>
</reference>
<feature type="compositionally biased region" description="Polar residues" evidence="1">
    <location>
        <begin position="115"/>
        <end position="135"/>
    </location>
</feature>
<feature type="compositionally biased region" description="Low complexity" evidence="1">
    <location>
        <begin position="9"/>
        <end position="18"/>
    </location>
</feature>
<organism evidence="2 3">
    <name type="scientific">Ureaplasma diversum</name>
    <dbReference type="NCBI Taxonomy" id="42094"/>
    <lineage>
        <taxon>Bacteria</taxon>
        <taxon>Bacillati</taxon>
        <taxon>Mycoplasmatota</taxon>
        <taxon>Mycoplasmoidales</taxon>
        <taxon>Mycoplasmoidaceae</taxon>
        <taxon>Ureaplasma</taxon>
    </lineage>
</organism>
<feature type="region of interest" description="Disordered" evidence="1">
    <location>
        <begin position="1"/>
        <end position="136"/>
    </location>
</feature>
<accession>A0A0C5RKQ2</accession>
<dbReference type="STRING" id="42094.JM47_01160"/>
<feature type="region of interest" description="Disordered" evidence="1">
    <location>
        <begin position="229"/>
        <end position="255"/>
    </location>
</feature>
<feature type="compositionally biased region" description="Basic and acidic residues" evidence="1">
    <location>
        <begin position="91"/>
        <end position="100"/>
    </location>
</feature>
<protein>
    <submittedName>
        <fullName evidence="2">Uncharacterized protein</fullName>
    </submittedName>
</protein>
<evidence type="ECO:0000313" key="3">
    <source>
        <dbReference type="Proteomes" id="UP000032261"/>
    </source>
</evidence>
<dbReference type="RefSeq" id="WP_208895165.1">
    <property type="nucleotide sequence ID" value="NZ_CP009770.1"/>
</dbReference>
<dbReference type="AlphaFoldDB" id="A0A0C5RKQ2"/>
<sequence length="514" mass="55382">MAGVSVIGVVAACAPTKAKPAKPTEKKVEQPQTSGTESSKQGSGSTTTGTKQGSETGGTTNPSGGSNNTTKGTTQPSTPENPNPSNPGSSDKQEDEKMKENQPGTGQSGGETGKNENPGTNGKENGGSTSETTKPVISVADDAKLIKEEAKYSLTLSVTNADNKYLEVELTEVSTNQENATKVNAKAKVESNSVKVSFDGLKAGTKYKVSTLKLYDSETAKEGVSLELSSTLSGKEFETEAAQTPKVEAPTPTPEQTVSVTLENNAMLMKKDGKYQLSLNVTNADNKYLEVELKKASEEDKPGKSEISKKVKVENGKVVVIFENLEDSAKYKILGAELYSKENDDAENGQTVELNEDLTKIELAIKSSMSSGSTSSQDGTQAKPNADAQTGSKDEKKDEKKITIQSVEYDSNNPLGYTYLVFVVKGPKTLFESIKTKFLNFEFRNSENKYQTDTTEDSGLFPTISKDEGDQVVFKIYPKHPWGKNADFTVTRITLKDKPNENLLANEYKINPTK</sequence>
<dbReference type="EMBL" id="CP009770">
    <property type="protein sequence ID" value="AJQ45233.1"/>
    <property type="molecule type" value="Genomic_DNA"/>
</dbReference>
<feature type="compositionally biased region" description="Low complexity" evidence="1">
    <location>
        <begin position="33"/>
        <end position="78"/>
    </location>
</feature>
<evidence type="ECO:0000313" key="2">
    <source>
        <dbReference type="EMBL" id="AJQ45233.1"/>
    </source>
</evidence>
<gene>
    <name evidence="2" type="ORF">JM47_01160</name>
</gene>
<feature type="region of interest" description="Disordered" evidence="1">
    <location>
        <begin position="369"/>
        <end position="400"/>
    </location>
</feature>
<dbReference type="Proteomes" id="UP000032261">
    <property type="component" value="Chromosome"/>
</dbReference>
<evidence type="ECO:0000256" key="1">
    <source>
        <dbReference type="SAM" id="MobiDB-lite"/>
    </source>
</evidence>
<name>A0A0C5RKQ2_9BACT</name>
<dbReference type="PATRIC" id="fig|42094.4.peg.221"/>
<dbReference type="HOGENOM" id="CLU_040544_0_0_14"/>
<feature type="compositionally biased region" description="Polar residues" evidence="1">
    <location>
        <begin position="377"/>
        <end position="391"/>
    </location>
</feature>